<organism evidence="1 2">
    <name type="scientific">Avena sativa</name>
    <name type="common">Oat</name>
    <dbReference type="NCBI Taxonomy" id="4498"/>
    <lineage>
        <taxon>Eukaryota</taxon>
        <taxon>Viridiplantae</taxon>
        <taxon>Streptophyta</taxon>
        <taxon>Embryophyta</taxon>
        <taxon>Tracheophyta</taxon>
        <taxon>Spermatophyta</taxon>
        <taxon>Magnoliopsida</taxon>
        <taxon>Liliopsida</taxon>
        <taxon>Poales</taxon>
        <taxon>Poaceae</taxon>
        <taxon>BOP clade</taxon>
        <taxon>Pooideae</taxon>
        <taxon>Poodae</taxon>
        <taxon>Poeae</taxon>
        <taxon>Poeae Chloroplast Group 1 (Aveneae type)</taxon>
        <taxon>Aveninae</taxon>
        <taxon>Avena</taxon>
    </lineage>
</organism>
<dbReference type="Proteomes" id="UP001732700">
    <property type="component" value="Chromosome 2D"/>
</dbReference>
<reference evidence="1" key="1">
    <citation type="submission" date="2021-05" db="EMBL/GenBank/DDBJ databases">
        <authorList>
            <person name="Scholz U."/>
            <person name="Mascher M."/>
            <person name="Fiebig A."/>
        </authorList>
    </citation>
    <scope>NUCLEOTIDE SEQUENCE [LARGE SCALE GENOMIC DNA]</scope>
</reference>
<keyword evidence="2" id="KW-1185">Reference proteome</keyword>
<proteinExistence type="predicted"/>
<accession>A0ACD5V4I0</accession>
<reference evidence="1" key="2">
    <citation type="submission" date="2025-09" db="UniProtKB">
        <authorList>
            <consortium name="EnsemblPlants"/>
        </authorList>
    </citation>
    <scope>IDENTIFICATION</scope>
</reference>
<protein>
    <submittedName>
        <fullName evidence="1">Uncharacterized protein</fullName>
    </submittedName>
</protein>
<sequence>MAAVCPPSLLRFDAAALNAVFAKLGQKAGPSWNISGDPCTGAATDNTNIDNSDIFKAAIKCEVCTGGNTSVCRITRLKIYALDAVGPIPEELRNLTALTNLDLGQNYLTGPLPSFIGELTDMQYMTFGINALSGPVPKELGNLKNLIRL</sequence>
<evidence type="ECO:0000313" key="2">
    <source>
        <dbReference type="Proteomes" id="UP001732700"/>
    </source>
</evidence>
<name>A0ACD5V4I0_AVESA</name>
<evidence type="ECO:0000313" key="1">
    <source>
        <dbReference type="EnsemblPlants" id="AVESA.00010b.r2.2DG0364270.1.CDS"/>
    </source>
</evidence>
<dbReference type="EnsemblPlants" id="AVESA.00010b.r2.2DG0364270.1">
    <property type="protein sequence ID" value="AVESA.00010b.r2.2DG0364270.1.CDS"/>
    <property type="gene ID" value="AVESA.00010b.r2.2DG0364270"/>
</dbReference>